<organism evidence="2 3">
    <name type="scientific">Mucuna pruriens</name>
    <name type="common">Velvet bean</name>
    <name type="synonym">Dolichos pruriens</name>
    <dbReference type="NCBI Taxonomy" id="157652"/>
    <lineage>
        <taxon>Eukaryota</taxon>
        <taxon>Viridiplantae</taxon>
        <taxon>Streptophyta</taxon>
        <taxon>Embryophyta</taxon>
        <taxon>Tracheophyta</taxon>
        <taxon>Spermatophyta</taxon>
        <taxon>Magnoliopsida</taxon>
        <taxon>eudicotyledons</taxon>
        <taxon>Gunneridae</taxon>
        <taxon>Pentapetalae</taxon>
        <taxon>rosids</taxon>
        <taxon>fabids</taxon>
        <taxon>Fabales</taxon>
        <taxon>Fabaceae</taxon>
        <taxon>Papilionoideae</taxon>
        <taxon>50 kb inversion clade</taxon>
        <taxon>NPAAA clade</taxon>
        <taxon>indigoferoid/millettioid clade</taxon>
        <taxon>Phaseoleae</taxon>
        <taxon>Mucuna</taxon>
    </lineage>
</organism>
<proteinExistence type="predicted"/>
<dbReference type="AlphaFoldDB" id="A0A371FE62"/>
<feature type="domain" description="Tf2-1-like SH3-like" evidence="1">
    <location>
        <begin position="156"/>
        <end position="204"/>
    </location>
</feature>
<feature type="non-terminal residue" evidence="2">
    <location>
        <position position="1"/>
    </location>
</feature>
<keyword evidence="3" id="KW-1185">Reference proteome</keyword>
<reference evidence="2" key="1">
    <citation type="submission" date="2018-05" db="EMBL/GenBank/DDBJ databases">
        <title>Draft genome of Mucuna pruriens seed.</title>
        <authorList>
            <person name="Nnadi N.E."/>
            <person name="Vos R."/>
            <person name="Hasami M.H."/>
            <person name="Devisetty U.K."/>
            <person name="Aguiy J.C."/>
        </authorList>
    </citation>
    <scope>NUCLEOTIDE SEQUENCE [LARGE SCALE GENOMIC DNA]</scope>
    <source>
        <strain evidence="2">JCA_2017</strain>
    </source>
</reference>
<protein>
    <recommendedName>
        <fullName evidence="1">Tf2-1-like SH3-like domain-containing protein</fullName>
    </recommendedName>
</protein>
<dbReference type="PANTHER" id="PTHR35046">
    <property type="entry name" value="ZINC KNUCKLE (CCHC-TYPE) FAMILY PROTEIN"/>
    <property type="match status" value="1"/>
</dbReference>
<comment type="caution">
    <text evidence="2">The sequence shown here is derived from an EMBL/GenBank/DDBJ whole genome shotgun (WGS) entry which is preliminary data.</text>
</comment>
<evidence type="ECO:0000259" key="1">
    <source>
        <dbReference type="Pfam" id="PF24626"/>
    </source>
</evidence>
<sequence length="212" mass="25088">MGHFGELRTIETLNEHFYWHMRKDGGEVQGVSPWLIYRTHYSYFPLGRHFHGFVVGLPKSKDGRDSIFVVVDRFSKMTHFIPCHKVDDVYHMANLFFRESFAPLDLSPLLDVDELSKAQFVKKLNEKAQSHNENRVDQYVKQANMGRKEKVFEERDLMWVYLRKERFPSLRKSKSLPRGEGPFKILRRINDNAYMVDMPQEYRGLAKLAAHH</sequence>
<dbReference type="EMBL" id="QJKJ01009447">
    <property type="protein sequence ID" value="RDX76592.1"/>
    <property type="molecule type" value="Genomic_DNA"/>
</dbReference>
<accession>A0A371FE62</accession>
<name>A0A371FE62_MUCPR</name>
<evidence type="ECO:0000313" key="3">
    <source>
        <dbReference type="Proteomes" id="UP000257109"/>
    </source>
</evidence>
<evidence type="ECO:0000313" key="2">
    <source>
        <dbReference type="EMBL" id="RDX76592.1"/>
    </source>
</evidence>
<gene>
    <name evidence="2" type="ORF">CR513_43401</name>
</gene>
<dbReference type="PANTHER" id="PTHR35046:SF9">
    <property type="entry name" value="RNA-DIRECTED DNA POLYMERASE"/>
    <property type="match status" value="1"/>
</dbReference>
<dbReference type="Proteomes" id="UP000257109">
    <property type="component" value="Unassembled WGS sequence"/>
</dbReference>
<dbReference type="Pfam" id="PF24626">
    <property type="entry name" value="SH3_Tf2-1"/>
    <property type="match status" value="1"/>
</dbReference>
<dbReference type="InterPro" id="IPR056924">
    <property type="entry name" value="SH3_Tf2-1"/>
</dbReference>